<keyword evidence="6 14" id="KW-0479">Metal-binding</keyword>
<keyword evidence="3 14" id="KW-1003">Cell membrane</keyword>
<keyword evidence="9 14" id="KW-0862">Zinc</keyword>
<evidence type="ECO:0000313" key="20">
    <source>
        <dbReference type="Proteomes" id="UP000287547"/>
    </source>
</evidence>
<dbReference type="InterPro" id="IPR008915">
    <property type="entry name" value="Peptidase_M50"/>
</dbReference>
<evidence type="ECO:0000256" key="16">
    <source>
        <dbReference type="PIRSR" id="PIRSR006404-2"/>
    </source>
</evidence>
<evidence type="ECO:0000313" key="19">
    <source>
        <dbReference type="EMBL" id="RSM80890.1"/>
    </source>
</evidence>
<evidence type="ECO:0000259" key="18">
    <source>
        <dbReference type="PROSITE" id="PS51371"/>
    </source>
</evidence>
<evidence type="ECO:0000256" key="11">
    <source>
        <dbReference type="ARBA" id="ARBA00023049"/>
    </source>
</evidence>
<feature type="transmembrane region" description="Helical" evidence="14">
    <location>
        <begin position="106"/>
        <end position="131"/>
    </location>
</feature>
<evidence type="ECO:0000256" key="13">
    <source>
        <dbReference type="ARBA" id="ARBA00023136"/>
    </source>
</evidence>
<evidence type="ECO:0000256" key="15">
    <source>
        <dbReference type="PIRSR" id="PIRSR006404-1"/>
    </source>
</evidence>
<keyword evidence="7" id="KW-0677">Repeat</keyword>
<accession>A0A428Z3V0</accession>
<feature type="active site" evidence="15">
    <location>
        <position position="67"/>
    </location>
</feature>
<dbReference type="SUPFAM" id="SSF54631">
    <property type="entry name" value="CBS-domain pair"/>
    <property type="match status" value="1"/>
</dbReference>
<dbReference type="Pfam" id="PF00571">
    <property type="entry name" value="CBS"/>
    <property type="match status" value="2"/>
</dbReference>
<dbReference type="GO" id="GO:0006508">
    <property type="term" value="P:proteolysis"/>
    <property type="evidence" value="ECO:0007669"/>
    <property type="project" value="UniProtKB-KW"/>
</dbReference>
<keyword evidence="8 14" id="KW-0378">Hydrolase</keyword>
<dbReference type="OrthoDB" id="9781963at2"/>
<keyword evidence="13 14" id="KW-0472">Membrane</keyword>
<comment type="caution">
    <text evidence="19">The sequence shown here is derived from an EMBL/GenBank/DDBJ whole genome shotgun (WGS) entry which is preliminary data.</text>
</comment>
<dbReference type="InterPro" id="IPR000644">
    <property type="entry name" value="CBS_dom"/>
</dbReference>
<dbReference type="Gene3D" id="3.10.580.10">
    <property type="entry name" value="CBS-domain"/>
    <property type="match status" value="1"/>
</dbReference>
<gene>
    <name evidence="19" type="ORF">DMH04_28670</name>
</gene>
<dbReference type="RefSeq" id="WP_037273713.1">
    <property type="nucleotide sequence ID" value="NZ_QHKI01000027.1"/>
</dbReference>
<protein>
    <recommendedName>
        <fullName evidence="14">Zinc metalloprotease</fullName>
    </recommendedName>
</protein>
<dbReference type="PANTHER" id="PTHR39188:SF3">
    <property type="entry name" value="STAGE IV SPORULATION PROTEIN FB"/>
    <property type="match status" value="1"/>
</dbReference>
<name>A0A428Z3V0_KIBAR</name>
<keyword evidence="11 14" id="KW-0482">Metalloprotease</keyword>
<keyword evidence="12 17" id="KW-0129">CBS domain</keyword>
<feature type="transmembrane region" description="Helical" evidence="14">
    <location>
        <begin position="12"/>
        <end position="36"/>
    </location>
</feature>
<proteinExistence type="inferred from homology"/>
<dbReference type="InterPro" id="IPR016483">
    <property type="entry name" value="UCP006404_Pept_M50_CBS"/>
</dbReference>
<feature type="transmembrane region" description="Helical" evidence="14">
    <location>
        <begin position="137"/>
        <end position="161"/>
    </location>
</feature>
<evidence type="ECO:0000256" key="7">
    <source>
        <dbReference type="ARBA" id="ARBA00022737"/>
    </source>
</evidence>
<dbReference type="InterPro" id="IPR046342">
    <property type="entry name" value="CBS_dom_sf"/>
</dbReference>
<dbReference type="SMART" id="SM00116">
    <property type="entry name" value="CBS"/>
    <property type="match status" value="2"/>
</dbReference>
<keyword evidence="4 14" id="KW-0645">Protease</keyword>
<feature type="domain" description="CBS" evidence="18">
    <location>
        <begin position="249"/>
        <end position="306"/>
    </location>
</feature>
<evidence type="ECO:0000256" key="4">
    <source>
        <dbReference type="ARBA" id="ARBA00022670"/>
    </source>
</evidence>
<evidence type="ECO:0000256" key="10">
    <source>
        <dbReference type="ARBA" id="ARBA00022989"/>
    </source>
</evidence>
<dbReference type="PROSITE" id="PS51371">
    <property type="entry name" value="CBS"/>
    <property type="match status" value="1"/>
</dbReference>
<feature type="binding site" evidence="16">
    <location>
        <position position="66"/>
    </location>
    <ligand>
        <name>Zn(2+)</name>
        <dbReference type="ChEBI" id="CHEBI:29105"/>
        <note>catalytic</note>
    </ligand>
</feature>
<dbReference type="AlphaFoldDB" id="A0A428Z3V0"/>
<reference evidence="19 20" key="1">
    <citation type="submission" date="2018-05" db="EMBL/GenBank/DDBJ databases">
        <title>Evolution of GPA BGCs.</title>
        <authorList>
            <person name="Waglechner N."/>
            <person name="Wright G.D."/>
        </authorList>
    </citation>
    <scope>NUCLEOTIDE SEQUENCE [LARGE SCALE GENOMIC DNA]</scope>
    <source>
        <strain evidence="19 20">A82846</strain>
    </source>
</reference>
<comment type="cofactor">
    <cofactor evidence="14 16">
        <name>Zn(2+)</name>
        <dbReference type="ChEBI" id="CHEBI:29105"/>
    </cofactor>
    <text evidence="14 16">Binds 1 zinc ion per subunit.</text>
</comment>
<keyword evidence="5 14" id="KW-0812">Transmembrane</keyword>
<evidence type="ECO:0000256" key="8">
    <source>
        <dbReference type="ARBA" id="ARBA00022801"/>
    </source>
</evidence>
<dbReference type="PIRSF" id="PIRSF006404">
    <property type="entry name" value="UCP006404_Pept_M50_CBS"/>
    <property type="match status" value="1"/>
</dbReference>
<dbReference type="EMBL" id="QHKI01000027">
    <property type="protein sequence ID" value="RSM80890.1"/>
    <property type="molecule type" value="Genomic_DNA"/>
</dbReference>
<evidence type="ECO:0000256" key="6">
    <source>
        <dbReference type="ARBA" id="ARBA00022723"/>
    </source>
</evidence>
<evidence type="ECO:0000256" key="1">
    <source>
        <dbReference type="ARBA" id="ARBA00004651"/>
    </source>
</evidence>
<dbReference type="GO" id="GO:0008237">
    <property type="term" value="F:metallopeptidase activity"/>
    <property type="evidence" value="ECO:0007669"/>
    <property type="project" value="UniProtKB-UniRule"/>
</dbReference>
<evidence type="ECO:0000256" key="12">
    <source>
        <dbReference type="ARBA" id="ARBA00023122"/>
    </source>
</evidence>
<feature type="binding site" evidence="16">
    <location>
        <position position="165"/>
    </location>
    <ligand>
        <name>Zn(2+)</name>
        <dbReference type="ChEBI" id="CHEBI:29105"/>
        <note>catalytic</note>
    </ligand>
</feature>
<evidence type="ECO:0000256" key="9">
    <source>
        <dbReference type="ARBA" id="ARBA00022833"/>
    </source>
</evidence>
<dbReference type="GO" id="GO:0005886">
    <property type="term" value="C:plasma membrane"/>
    <property type="evidence" value="ECO:0007669"/>
    <property type="project" value="UniProtKB-SubCell"/>
</dbReference>
<organism evidence="19 20">
    <name type="scientific">Kibdelosporangium aridum</name>
    <dbReference type="NCBI Taxonomy" id="2030"/>
    <lineage>
        <taxon>Bacteria</taxon>
        <taxon>Bacillati</taxon>
        <taxon>Actinomycetota</taxon>
        <taxon>Actinomycetes</taxon>
        <taxon>Pseudonocardiales</taxon>
        <taxon>Pseudonocardiaceae</taxon>
        <taxon>Kibdelosporangium</taxon>
    </lineage>
</organism>
<comment type="subcellular location">
    <subcellularLocation>
        <location evidence="1 14">Cell membrane</location>
        <topology evidence="1 14">Multi-pass membrane protein</topology>
    </subcellularLocation>
</comment>
<dbReference type="Proteomes" id="UP000287547">
    <property type="component" value="Unassembled WGS sequence"/>
</dbReference>
<feature type="transmembrane region" description="Helical" evidence="14">
    <location>
        <begin position="48"/>
        <end position="66"/>
    </location>
</feature>
<evidence type="ECO:0000256" key="3">
    <source>
        <dbReference type="ARBA" id="ARBA00022475"/>
    </source>
</evidence>
<dbReference type="CDD" id="cd06164">
    <property type="entry name" value="S2P-M50_SpoIVFB_CBS"/>
    <property type="match status" value="1"/>
</dbReference>
<keyword evidence="10 14" id="KW-1133">Transmembrane helix</keyword>
<evidence type="ECO:0000256" key="5">
    <source>
        <dbReference type="ARBA" id="ARBA00022692"/>
    </source>
</evidence>
<dbReference type="Pfam" id="PF02163">
    <property type="entry name" value="Peptidase_M50"/>
    <property type="match status" value="2"/>
</dbReference>
<evidence type="ECO:0000256" key="14">
    <source>
        <dbReference type="PIRNR" id="PIRNR006404"/>
    </source>
</evidence>
<comment type="similarity">
    <text evidence="2 14">Belongs to the peptidase M50B family.</text>
</comment>
<evidence type="ECO:0000256" key="2">
    <source>
        <dbReference type="ARBA" id="ARBA00007931"/>
    </source>
</evidence>
<evidence type="ECO:0000256" key="17">
    <source>
        <dbReference type="PROSITE-ProRule" id="PRU00703"/>
    </source>
</evidence>
<feature type="binding site" evidence="16">
    <location>
        <position position="70"/>
    </location>
    <ligand>
        <name>Zn(2+)</name>
        <dbReference type="ChEBI" id="CHEBI:29105"/>
        <note>catalytic</note>
    </ligand>
</feature>
<dbReference type="GO" id="GO:0046872">
    <property type="term" value="F:metal ion binding"/>
    <property type="evidence" value="ECO:0007669"/>
    <property type="project" value="UniProtKB-UniRule"/>
</dbReference>
<dbReference type="PANTHER" id="PTHR39188">
    <property type="entry name" value="MEMBRANE-ASSOCIATED ZINC METALLOPROTEASE M50B"/>
    <property type="match status" value="1"/>
</dbReference>
<sequence>MRATIKFGRIAGVAVGAHWSVLGVVLLLVVGLSAQLPVSFPGYSVGEYVLAAAVASVLFVLSLLAHEMAHAVTAKRNGIEVVDITLWLLGGVARLRGEARTPGADFRIAVVGPATSLAVGGVFGVLVWLAWGIGIGLLGIAVLMYLAGLNVLLAVFNLIPAAPLDGGRILRAAVWAWRGDRLMAAVWSARAGRVFGLLVIGVGLVLVWNDVIGLWWVVLGLFVVTMAGAEEQQAQTGAALGGLRVRDVMTAQPDTVRADRTVADFLHEVAFVRRHSAFPVLDDRGQLQGMITLNRLTAVPVARRATTALRDVACPSAEVPSAQPEEPLSALLSRMDGCADGRALVFGDDHLVGIVSPSDISRAVTLHGLGVHLDAGGADLTRTTPEDHR</sequence>
<feature type="transmembrane region" description="Helical" evidence="14">
    <location>
        <begin position="182"/>
        <end position="206"/>
    </location>
</feature>